<dbReference type="AlphaFoldDB" id="A0A348B4X5"/>
<dbReference type="EMBL" id="AP018553">
    <property type="protein sequence ID" value="BBD73227.1"/>
    <property type="molecule type" value="Genomic_DNA"/>
</dbReference>
<reference evidence="2" key="1">
    <citation type="journal article" date="2014" name="Int. J. Syst. Evol. Microbiol.">
        <title>Complete genome sequence of Corynebacterium casei LMG S-19264T (=DSM 44701T), isolated from a smear-ripened cheese.</title>
        <authorList>
            <consortium name="US DOE Joint Genome Institute (JGI-PGF)"/>
            <person name="Walter F."/>
            <person name="Albersmeier A."/>
            <person name="Kalinowski J."/>
            <person name="Ruckert C."/>
        </authorList>
    </citation>
    <scope>NUCLEOTIDE SEQUENCE</scope>
    <source>
        <strain evidence="2">JCM 31740</strain>
    </source>
</reference>
<reference evidence="1" key="3">
    <citation type="journal article" date="2019" name="BMC Res. Notes">
        <title>Complete genome sequence of the Sulfodiicoccus acidiphilus strain HS-1T, the first crenarchaeon that lacks polB3, isolated from an acidic hot spring in Ohwaku-dani, Hakone, Japan.</title>
        <authorList>
            <person name="Sakai H.D."/>
            <person name="Kurosawa N."/>
        </authorList>
    </citation>
    <scope>NUCLEOTIDE SEQUENCE</scope>
    <source>
        <strain evidence="1">HS-1</strain>
    </source>
</reference>
<dbReference type="RefSeq" id="WP_126450349.1">
    <property type="nucleotide sequence ID" value="NZ_AP018553.1"/>
</dbReference>
<dbReference type="EMBL" id="BMQS01000003">
    <property type="protein sequence ID" value="GGT89778.1"/>
    <property type="molecule type" value="Genomic_DNA"/>
</dbReference>
<reference evidence="2" key="4">
    <citation type="submission" date="2020-09" db="EMBL/GenBank/DDBJ databases">
        <authorList>
            <person name="Sun Q."/>
            <person name="Ohkuma M."/>
        </authorList>
    </citation>
    <scope>NUCLEOTIDE SEQUENCE</scope>
    <source>
        <strain evidence="2">JCM 31740</strain>
    </source>
</reference>
<sequence length="158" mass="17047">MFFLDYQVTHGSYVTYVIYVFLSMKGSQLTVTLYNVNPSAHTVTSINASIAPQEVFANLTSGLPGNFELGGKNISALTSGNLTVSLNGVILYQRQDGWTQRLVAANYPGLANDSFPNLSQLAGERSVLSSNPEDLAVGVVVSAVLFLVSRELIRDDAR</sequence>
<gene>
    <name evidence="2" type="ORF">GCM10007116_04530</name>
    <name evidence="1" type="ORF">HS1genome_1616</name>
</gene>
<evidence type="ECO:0000313" key="2">
    <source>
        <dbReference type="EMBL" id="GGT89778.1"/>
    </source>
</evidence>
<organism evidence="1 3">
    <name type="scientific">Sulfodiicoccus acidiphilus</name>
    <dbReference type="NCBI Taxonomy" id="1670455"/>
    <lineage>
        <taxon>Archaea</taxon>
        <taxon>Thermoproteota</taxon>
        <taxon>Thermoprotei</taxon>
        <taxon>Sulfolobales</taxon>
        <taxon>Sulfolobaceae</taxon>
        <taxon>Sulfodiicoccus</taxon>
    </lineage>
</organism>
<keyword evidence="3" id="KW-1185">Reference proteome</keyword>
<dbReference type="Proteomes" id="UP000276741">
    <property type="component" value="Chromosome"/>
</dbReference>
<evidence type="ECO:0000313" key="1">
    <source>
        <dbReference type="EMBL" id="BBD73227.1"/>
    </source>
</evidence>
<dbReference type="KEGG" id="sacd:HS1genome_1616"/>
<dbReference type="OrthoDB" id="36962at2157"/>
<dbReference type="Proteomes" id="UP000616143">
    <property type="component" value="Unassembled WGS sequence"/>
</dbReference>
<proteinExistence type="predicted"/>
<name>A0A348B4X5_9CREN</name>
<reference evidence="3" key="2">
    <citation type="submission" date="2018-04" db="EMBL/GenBank/DDBJ databases">
        <title>Complete genome sequence of Sulfodiicoccus acidiphilus strain HS-1.</title>
        <authorList>
            <person name="Sakai H.D."/>
            <person name="Kurosawa N."/>
        </authorList>
    </citation>
    <scope>NUCLEOTIDE SEQUENCE [LARGE SCALE GENOMIC DNA]</scope>
    <source>
        <strain evidence="3">HS-1</strain>
    </source>
</reference>
<protein>
    <submittedName>
        <fullName evidence="1">Uncharacterized protein</fullName>
    </submittedName>
</protein>
<dbReference type="GeneID" id="38667113"/>
<evidence type="ECO:0000313" key="3">
    <source>
        <dbReference type="Proteomes" id="UP000276741"/>
    </source>
</evidence>
<accession>A0A348B4X5</accession>